<dbReference type="InterPro" id="IPR012347">
    <property type="entry name" value="Ferritin-like"/>
</dbReference>
<gene>
    <name evidence="1" type="ORF">S06H3_14846</name>
</gene>
<dbReference type="SUPFAM" id="SSF47240">
    <property type="entry name" value="Ferritin-like"/>
    <property type="match status" value="1"/>
</dbReference>
<proteinExistence type="predicted"/>
<dbReference type="InterPro" id="IPR009078">
    <property type="entry name" value="Ferritin-like_SF"/>
</dbReference>
<evidence type="ECO:0008006" key="2">
    <source>
        <dbReference type="Google" id="ProtNLM"/>
    </source>
</evidence>
<dbReference type="Gene3D" id="1.20.1260.10">
    <property type="match status" value="1"/>
</dbReference>
<accession>X1LTH9</accession>
<protein>
    <recommendedName>
        <fullName evidence="2">Rubrerythrin diiron-binding domain-containing protein</fullName>
    </recommendedName>
</protein>
<organism evidence="1">
    <name type="scientific">marine sediment metagenome</name>
    <dbReference type="NCBI Taxonomy" id="412755"/>
    <lineage>
        <taxon>unclassified sequences</taxon>
        <taxon>metagenomes</taxon>
        <taxon>ecological metagenomes</taxon>
    </lineage>
</organism>
<dbReference type="EMBL" id="BARV01007277">
    <property type="protein sequence ID" value="GAI05715.1"/>
    <property type="molecule type" value="Genomic_DNA"/>
</dbReference>
<reference evidence="1" key="1">
    <citation type="journal article" date="2014" name="Front. Microbiol.">
        <title>High frequency of phylogenetically diverse reductive dehalogenase-homologous genes in deep subseafloor sedimentary metagenomes.</title>
        <authorList>
            <person name="Kawai M."/>
            <person name="Futagami T."/>
            <person name="Toyoda A."/>
            <person name="Takaki Y."/>
            <person name="Nishi S."/>
            <person name="Hori S."/>
            <person name="Arai W."/>
            <person name="Tsubouchi T."/>
            <person name="Morono Y."/>
            <person name="Uchiyama I."/>
            <person name="Ito T."/>
            <person name="Fujiyama A."/>
            <person name="Inagaki F."/>
            <person name="Takami H."/>
        </authorList>
    </citation>
    <scope>NUCLEOTIDE SEQUENCE</scope>
    <source>
        <strain evidence="1">Expedition CK06-06</strain>
    </source>
</reference>
<sequence>MGTTFNADEIFEMAEEIERNGAMFYREAAANTSDNETKRKLRRLSEHLAAPGPLHILYPVELRSGESSP</sequence>
<comment type="caution">
    <text evidence="1">The sequence shown here is derived from an EMBL/GenBank/DDBJ whole genome shotgun (WGS) entry which is preliminary data.</text>
</comment>
<dbReference type="AlphaFoldDB" id="X1LTH9"/>
<name>X1LTH9_9ZZZZ</name>
<evidence type="ECO:0000313" key="1">
    <source>
        <dbReference type="EMBL" id="GAI05715.1"/>
    </source>
</evidence>